<evidence type="ECO:0000313" key="2">
    <source>
        <dbReference type="EMBL" id="MFC5668252.1"/>
    </source>
</evidence>
<evidence type="ECO:0000313" key="3">
    <source>
        <dbReference type="Proteomes" id="UP001595975"/>
    </source>
</evidence>
<accession>A0ABW0XEQ0</accession>
<reference evidence="3" key="1">
    <citation type="journal article" date="2019" name="Int. J. Syst. Evol. Microbiol.">
        <title>The Global Catalogue of Microorganisms (GCM) 10K type strain sequencing project: providing services to taxonomists for standard genome sequencing and annotation.</title>
        <authorList>
            <consortium name="The Broad Institute Genomics Platform"/>
            <consortium name="The Broad Institute Genome Sequencing Center for Infectious Disease"/>
            <person name="Wu L."/>
            <person name="Ma J."/>
        </authorList>
    </citation>
    <scope>NUCLEOTIDE SEQUENCE [LARGE SCALE GENOMIC DNA]</scope>
    <source>
        <strain evidence="3">CGMCC 4.1437</strain>
    </source>
</reference>
<feature type="region of interest" description="Disordered" evidence="1">
    <location>
        <begin position="18"/>
        <end position="49"/>
    </location>
</feature>
<gene>
    <name evidence="2" type="ORF">ACFP3U_35475</name>
</gene>
<dbReference type="EMBL" id="JBHSOF010000088">
    <property type="protein sequence ID" value="MFC5668252.1"/>
    <property type="molecule type" value="Genomic_DNA"/>
</dbReference>
<comment type="caution">
    <text evidence="2">The sequence shown here is derived from an EMBL/GenBank/DDBJ whole genome shotgun (WGS) entry which is preliminary data.</text>
</comment>
<proteinExistence type="predicted"/>
<sequence length="49" mass="5373">MENGKAVYKNFHCADAPVTENQYERNRVGRPPASARLPFQAKNSPGTGP</sequence>
<keyword evidence="3" id="KW-1185">Reference proteome</keyword>
<dbReference type="Proteomes" id="UP001595975">
    <property type="component" value="Unassembled WGS sequence"/>
</dbReference>
<dbReference type="RefSeq" id="WP_380229889.1">
    <property type="nucleotide sequence ID" value="NZ_JBHSOF010000088.1"/>
</dbReference>
<name>A0ABW0XEQ0_9ACTN</name>
<evidence type="ECO:0000256" key="1">
    <source>
        <dbReference type="SAM" id="MobiDB-lite"/>
    </source>
</evidence>
<protein>
    <submittedName>
        <fullName evidence="2">Uncharacterized protein</fullName>
    </submittedName>
</protein>
<organism evidence="2 3">
    <name type="scientific">Kitasatospora misakiensis</name>
    <dbReference type="NCBI Taxonomy" id="67330"/>
    <lineage>
        <taxon>Bacteria</taxon>
        <taxon>Bacillati</taxon>
        <taxon>Actinomycetota</taxon>
        <taxon>Actinomycetes</taxon>
        <taxon>Kitasatosporales</taxon>
        <taxon>Streptomycetaceae</taxon>
        <taxon>Kitasatospora</taxon>
    </lineage>
</organism>